<organism evidence="2 3">
    <name type="scientific">Streptomyces lonegramiae</name>
    <dbReference type="NCBI Taxonomy" id="3075524"/>
    <lineage>
        <taxon>Bacteria</taxon>
        <taxon>Bacillati</taxon>
        <taxon>Actinomycetota</taxon>
        <taxon>Actinomycetes</taxon>
        <taxon>Kitasatosporales</taxon>
        <taxon>Streptomycetaceae</taxon>
        <taxon>Streptomyces</taxon>
    </lineage>
</organism>
<keyword evidence="3" id="KW-1185">Reference proteome</keyword>
<accession>A0ABU2XMA8</accession>
<protein>
    <submittedName>
        <fullName evidence="2">ParH-like protein</fullName>
    </submittedName>
</protein>
<reference evidence="2" key="1">
    <citation type="submission" date="2024-05" db="EMBL/GenBank/DDBJ databases">
        <title>30 novel species of actinomycetes from the DSMZ collection.</title>
        <authorList>
            <person name="Nouioui I."/>
        </authorList>
    </citation>
    <scope>NUCLEOTIDE SEQUENCE</scope>
    <source>
        <strain evidence="2">DSM 41529</strain>
    </source>
</reference>
<dbReference type="RefSeq" id="WP_311727561.1">
    <property type="nucleotide sequence ID" value="NZ_JAVRFD010000017.1"/>
</dbReference>
<evidence type="ECO:0000313" key="2">
    <source>
        <dbReference type="EMBL" id="MDT0547058.1"/>
    </source>
</evidence>
<proteinExistence type="predicted"/>
<dbReference type="EMBL" id="JAVRFD010000017">
    <property type="protein sequence ID" value="MDT0547058.1"/>
    <property type="molecule type" value="Genomic_DNA"/>
</dbReference>
<comment type="caution">
    <text evidence="2">The sequence shown here is derived from an EMBL/GenBank/DDBJ whole genome shotgun (WGS) entry which is preliminary data.</text>
</comment>
<evidence type="ECO:0000256" key="1">
    <source>
        <dbReference type="SAM" id="MobiDB-lite"/>
    </source>
</evidence>
<feature type="region of interest" description="Disordered" evidence="1">
    <location>
        <begin position="155"/>
        <end position="192"/>
    </location>
</feature>
<dbReference type="Proteomes" id="UP001180754">
    <property type="component" value="Unassembled WGS sequence"/>
</dbReference>
<evidence type="ECO:0000313" key="3">
    <source>
        <dbReference type="Proteomes" id="UP001180754"/>
    </source>
</evidence>
<sequence length="192" mass="21380">MRVRRGLSSKDLWQRCRRLVDDLDLPTPFDTATFIGMLAQARGRPIELVPVAARPHLPCGLLVTTDRADRILFPADTTPLHQQHIQLHEVAHLLCGHHETSPAVSSAVEVLLPHLPPSLVQRVLGRTVYSEPQEEEAELVASLILSRAAQLDRAGHAKASSADPEQARLHSLFGPRGQHRDSPRNAHRRRHP</sequence>
<gene>
    <name evidence="2" type="ORF">RND15_30790</name>
</gene>
<name>A0ABU2XMA8_9ACTN</name>